<evidence type="ECO:0000256" key="2">
    <source>
        <dbReference type="ARBA" id="ARBA00022801"/>
    </source>
</evidence>
<keyword evidence="1" id="KW-0145">Chemotaxis</keyword>
<reference evidence="3 4" key="1">
    <citation type="journal article" date="2011" name="Stand. Genomic Sci.">
        <title>Genome sequence of the moderately thermophilic halophile Flexistipes sinusarabici strain (MAS10).</title>
        <authorList>
            <person name="Lapidus A."/>
            <person name="Chertkov O."/>
            <person name="Nolan M."/>
            <person name="Lucas S."/>
            <person name="Hammon N."/>
            <person name="Deshpande S."/>
            <person name="Cheng J.F."/>
            <person name="Tapia R."/>
            <person name="Han C."/>
            <person name="Goodwin L."/>
            <person name="Pitluck S."/>
            <person name="Liolios K."/>
            <person name="Pagani I."/>
            <person name="Ivanova N."/>
            <person name="Huntemann M."/>
            <person name="Mavromatis K."/>
            <person name="Mikhailova N."/>
            <person name="Pati A."/>
            <person name="Chen A."/>
            <person name="Palaniappan K."/>
            <person name="Land M."/>
            <person name="Hauser L."/>
            <person name="Brambilla E.M."/>
            <person name="Rohde M."/>
            <person name="Abt B."/>
            <person name="Spring S."/>
            <person name="Goker M."/>
            <person name="Bristow J."/>
            <person name="Eisen J.A."/>
            <person name="Markowitz V."/>
            <person name="Hugenholtz P."/>
            <person name="Kyrpides N.C."/>
            <person name="Klenk H.P."/>
            <person name="Woyke T."/>
        </authorList>
    </citation>
    <scope>NUCLEOTIDE SEQUENCE [LARGE SCALE GENOMIC DNA]</scope>
    <source>
        <strain evidence="4">DSM 4947 / MAS 10</strain>
    </source>
</reference>
<accession>F8E4E9</accession>
<dbReference type="eggNOG" id="COG1871">
    <property type="taxonomic scope" value="Bacteria"/>
</dbReference>
<dbReference type="PANTHER" id="PTHR35147:SF1">
    <property type="entry name" value="CHEMORECEPTOR GLUTAMINE DEAMIDASE CHED-RELATED"/>
    <property type="match status" value="1"/>
</dbReference>
<gene>
    <name evidence="3" type="ordered locus">Flexsi_0764</name>
</gene>
<sequence>MDGVLYNSNSDGLITMNNNKKTVELQMDEFVTTGHLATGSQNGKICTSPLGSCMAVIAYDKTSRTGGIAHIMLPGKSPTEDKAEENKYAENAIENLLDDLKSLGSKKANIEVCLVGGANVLKKENDATADKLIFNIFEIMDRKKLSIRKTSTGGYERRTAKLCLHSGIVTFTFGDKCEEELFNFISGNAGGLSHE</sequence>
<protein>
    <submittedName>
        <fullName evidence="3">CheD</fullName>
    </submittedName>
</protein>
<reference evidence="4" key="2">
    <citation type="submission" date="2011-06" db="EMBL/GenBank/DDBJ databases">
        <title>The complete genome of Flexistipes sinusarabici DSM 4947.</title>
        <authorList>
            <person name="Lucas S."/>
            <person name="Han J."/>
            <person name="Lapidus A."/>
            <person name="Bruce D."/>
            <person name="Goodwin L."/>
            <person name="Pitluck S."/>
            <person name="Peters L."/>
            <person name="Kyrpides N."/>
            <person name="Mavromatis K."/>
            <person name="Ivanova N."/>
            <person name="Mikhailova N."/>
            <person name="Chertkov O."/>
            <person name="Detter J.C."/>
            <person name="Tapia R."/>
            <person name="Han C."/>
            <person name="Land M."/>
            <person name="Hauser L."/>
            <person name="Markowitz V."/>
            <person name="Cheng J.-F."/>
            <person name="Hugenholtz P."/>
            <person name="Woyke T."/>
            <person name="Wu D."/>
            <person name="Spring S."/>
            <person name="Schroeder M."/>
            <person name="Brambilla E."/>
            <person name="Klenk H.-P."/>
            <person name="Eisen J.A."/>
        </authorList>
    </citation>
    <scope>NUCLEOTIDE SEQUENCE [LARGE SCALE GENOMIC DNA]</scope>
    <source>
        <strain evidence="4">DSM 4947 / MAS 10</strain>
    </source>
</reference>
<proteinExistence type="predicted"/>
<dbReference type="PANTHER" id="PTHR35147">
    <property type="entry name" value="CHEMORECEPTOR GLUTAMINE DEAMIDASE CHED-RELATED"/>
    <property type="match status" value="1"/>
</dbReference>
<dbReference type="EMBL" id="CP002858">
    <property type="protein sequence ID" value="AEI14435.1"/>
    <property type="molecule type" value="Genomic_DNA"/>
</dbReference>
<name>F8E4E9_FLESM</name>
<dbReference type="CDD" id="cd16352">
    <property type="entry name" value="CheD"/>
    <property type="match status" value="1"/>
</dbReference>
<organism evidence="3 4">
    <name type="scientific">Flexistipes sinusarabici (strain ATCC 49648 / DSM 4947 / MAS 10)</name>
    <dbReference type="NCBI Taxonomy" id="717231"/>
    <lineage>
        <taxon>Bacteria</taxon>
        <taxon>Pseudomonadati</taxon>
        <taxon>Deferribacterota</taxon>
        <taxon>Deferribacteres</taxon>
        <taxon>Deferribacterales</taxon>
        <taxon>Flexistipitaceae</taxon>
        <taxon>Flexistipes</taxon>
    </lineage>
</organism>
<dbReference type="STRING" id="717231.Flexsi_0764"/>
<evidence type="ECO:0000313" key="3">
    <source>
        <dbReference type="EMBL" id="AEI14435.1"/>
    </source>
</evidence>
<dbReference type="InterPro" id="IPR038592">
    <property type="entry name" value="CheD-like_sf"/>
</dbReference>
<dbReference type="Pfam" id="PF03975">
    <property type="entry name" value="CheD"/>
    <property type="match status" value="1"/>
</dbReference>
<dbReference type="SUPFAM" id="SSF64438">
    <property type="entry name" value="CNF1/YfiH-like putative cysteine hydrolases"/>
    <property type="match status" value="1"/>
</dbReference>
<dbReference type="KEGG" id="fsi:Flexsi_0764"/>
<keyword evidence="2" id="KW-0378">Hydrolase</keyword>
<dbReference type="AlphaFoldDB" id="F8E4E9"/>
<dbReference type="InterPro" id="IPR011324">
    <property type="entry name" value="Cytotoxic_necrot_fac-like_cat"/>
</dbReference>
<evidence type="ECO:0000256" key="1">
    <source>
        <dbReference type="ARBA" id="ARBA00022500"/>
    </source>
</evidence>
<dbReference type="InterPro" id="IPR005659">
    <property type="entry name" value="Chemorcpt_Glu_NH3ase_CheD"/>
</dbReference>
<dbReference type="GO" id="GO:0006935">
    <property type="term" value="P:chemotaxis"/>
    <property type="evidence" value="ECO:0007669"/>
    <property type="project" value="UniProtKB-KW"/>
</dbReference>
<keyword evidence="4" id="KW-1185">Reference proteome</keyword>
<dbReference type="HOGENOM" id="CLU_087854_2_0_0"/>
<dbReference type="GO" id="GO:0050568">
    <property type="term" value="F:protein-glutamine glutaminase activity"/>
    <property type="evidence" value="ECO:0007669"/>
    <property type="project" value="InterPro"/>
</dbReference>
<dbReference type="Gene3D" id="3.30.1330.200">
    <property type="match status" value="1"/>
</dbReference>
<evidence type="ECO:0000313" key="4">
    <source>
        <dbReference type="Proteomes" id="UP000006621"/>
    </source>
</evidence>
<dbReference type="Proteomes" id="UP000006621">
    <property type="component" value="Chromosome"/>
</dbReference>